<dbReference type="EMBL" id="JAAGAX010000016">
    <property type="protein sequence ID" value="KAF2289101.1"/>
    <property type="molecule type" value="Genomic_DNA"/>
</dbReference>
<protein>
    <recommendedName>
        <fullName evidence="2">Retrotransposon gag domain-containing protein</fullName>
    </recommendedName>
</protein>
<proteinExistence type="predicted"/>
<evidence type="ECO:0000313" key="4">
    <source>
        <dbReference type="Proteomes" id="UP000467840"/>
    </source>
</evidence>
<gene>
    <name evidence="3" type="ORF">GH714_028914</name>
</gene>
<feature type="domain" description="Retrotransposon gag" evidence="2">
    <location>
        <begin position="113"/>
        <end position="180"/>
    </location>
</feature>
<dbReference type="InterPro" id="IPR005162">
    <property type="entry name" value="Retrotrans_gag_dom"/>
</dbReference>
<feature type="compositionally biased region" description="Low complexity" evidence="1">
    <location>
        <begin position="213"/>
        <end position="223"/>
    </location>
</feature>
<dbReference type="AlphaFoldDB" id="A0A6A6KJH2"/>
<reference evidence="3 4" key="1">
    <citation type="journal article" date="2020" name="Mol. Plant">
        <title>The Chromosome-Based Rubber Tree Genome Provides New Insights into Spurge Genome Evolution and Rubber Biosynthesis.</title>
        <authorList>
            <person name="Liu J."/>
            <person name="Shi C."/>
            <person name="Shi C.C."/>
            <person name="Li W."/>
            <person name="Zhang Q.J."/>
            <person name="Zhang Y."/>
            <person name="Li K."/>
            <person name="Lu H.F."/>
            <person name="Shi C."/>
            <person name="Zhu S.T."/>
            <person name="Xiao Z.Y."/>
            <person name="Nan H."/>
            <person name="Yue Y."/>
            <person name="Zhu X.G."/>
            <person name="Wu Y."/>
            <person name="Hong X.N."/>
            <person name="Fan G.Y."/>
            <person name="Tong Y."/>
            <person name="Zhang D."/>
            <person name="Mao C.L."/>
            <person name="Liu Y.L."/>
            <person name="Hao S.J."/>
            <person name="Liu W.Q."/>
            <person name="Lv M.Q."/>
            <person name="Zhang H.B."/>
            <person name="Liu Y."/>
            <person name="Hu-Tang G.R."/>
            <person name="Wang J.P."/>
            <person name="Wang J.H."/>
            <person name="Sun Y.H."/>
            <person name="Ni S.B."/>
            <person name="Chen W.B."/>
            <person name="Zhang X.C."/>
            <person name="Jiao Y.N."/>
            <person name="Eichler E.E."/>
            <person name="Li G.H."/>
            <person name="Liu X."/>
            <person name="Gao L.Z."/>
        </authorList>
    </citation>
    <scope>NUCLEOTIDE SEQUENCE [LARGE SCALE GENOMIC DNA]</scope>
    <source>
        <strain evidence="4">cv. GT1</strain>
        <tissue evidence="3">Leaf</tissue>
    </source>
</reference>
<evidence type="ECO:0000313" key="3">
    <source>
        <dbReference type="EMBL" id="KAF2289101.1"/>
    </source>
</evidence>
<feature type="compositionally biased region" description="Low complexity" evidence="1">
    <location>
        <begin position="289"/>
        <end position="305"/>
    </location>
</feature>
<dbReference type="Proteomes" id="UP000467840">
    <property type="component" value="Chromosome 8"/>
</dbReference>
<feature type="region of interest" description="Disordered" evidence="1">
    <location>
        <begin position="276"/>
        <end position="305"/>
    </location>
</feature>
<feature type="region of interest" description="Disordered" evidence="1">
    <location>
        <begin position="213"/>
        <end position="246"/>
    </location>
</feature>
<keyword evidence="4" id="KW-1185">Reference proteome</keyword>
<evidence type="ECO:0000256" key="1">
    <source>
        <dbReference type="SAM" id="MobiDB-lite"/>
    </source>
</evidence>
<name>A0A6A6KJH2_HEVBR</name>
<organism evidence="3 4">
    <name type="scientific">Hevea brasiliensis</name>
    <name type="common">Para rubber tree</name>
    <name type="synonym">Siphonia brasiliensis</name>
    <dbReference type="NCBI Taxonomy" id="3981"/>
    <lineage>
        <taxon>Eukaryota</taxon>
        <taxon>Viridiplantae</taxon>
        <taxon>Streptophyta</taxon>
        <taxon>Embryophyta</taxon>
        <taxon>Tracheophyta</taxon>
        <taxon>Spermatophyta</taxon>
        <taxon>Magnoliopsida</taxon>
        <taxon>eudicotyledons</taxon>
        <taxon>Gunneridae</taxon>
        <taxon>Pentapetalae</taxon>
        <taxon>rosids</taxon>
        <taxon>fabids</taxon>
        <taxon>Malpighiales</taxon>
        <taxon>Euphorbiaceae</taxon>
        <taxon>Crotonoideae</taxon>
        <taxon>Micrandreae</taxon>
        <taxon>Hevea</taxon>
    </lineage>
</organism>
<comment type="caution">
    <text evidence="3">The sequence shown here is derived from an EMBL/GenBank/DDBJ whole genome shotgun (WGS) entry which is preliminary data.</text>
</comment>
<accession>A0A6A6KJH2</accession>
<sequence length="305" mass="33923">MEGRVDSVEKNITDLQKLVSIMKLEKEQRMSSFQAAQDQRLSRIESLISSMAQGKSTVQEVNPSLHSPAIGTSTVHPVTPPAVVDVVGTSTLYPATQPVVVDDSSLAIKKVELSNFDGLTLELLHRYGEDMRINPYEHLSTLRQDSSVDAYIDAFVAFVSQIEGLFDQQHLGFFLSGLRDDIRVRIHSQDSTDIFRTMTLARELELENQFILQSTSQQQSTSQPKRWNDSGIRWSPSGSGSKIDMGKQSYEASVVTKTQPISSISKLQELLVQKFPDHNTFGPPKLALPSTTTKPPRPSSTFSRN</sequence>
<evidence type="ECO:0000259" key="2">
    <source>
        <dbReference type="Pfam" id="PF03732"/>
    </source>
</evidence>
<dbReference type="Pfam" id="PF03732">
    <property type="entry name" value="Retrotrans_gag"/>
    <property type="match status" value="1"/>
</dbReference>